<comment type="subcellular location">
    <subcellularLocation>
        <location evidence="1">Nucleus</location>
    </subcellularLocation>
</comment>
<dbReference type="Proteomes" id="UP001642540">
    <property type="component" value="Unassembled WGS sequence"/>
</dbReference>
<evidence type="ECO:0000313" key="10">
    <source>
        <dbReference type="EMBL" id="CAL8091750.1"/>
    </source>
</evidence>
<feature type="region of interest" description="Disordered" evidence="8">
    <location>
        <begin position="1"/>
        <end position="36"/>
    </location>
</feature>
<keyword evidence="3" id="KW-0677">Repeat</keyword>
<feature type="region of interest" description="Disordered" evidence="8">
    <location>
        <begin position="115"/>
        <end position="156"/>
    </location>
</feature>
<dbReference type="InterPro" id="IPR050888">
    <property type="entry name" value="ZnF_C2H2-type_TF"/>
</dbReference>
<dbReference type="Gene3D" id="3.30.160.60">
    <property type="entry name" value="Classic Zinc Finger"/>
    <property type="match status" value="1"/>
</dbReference>
<dbReference type="EMBL" id="CAXLJM020000024">
    <property type="protein sequence ID" value="CAL8091750.1"/>
    <property type="molecule type" value="Genomic_DNA"/>
</dbReference>
<evidence type="ECO:0000256" key="5">
    <source>
        <dbReference type="ARBA" id="ARBA00022833"/>
    </source>
</evidence>
<gene>
    <name evidence="10" type="ORF">ODALV1_LOCUS8019</name>
</gene>
<keyword evidence="6" id="KW-0539">Nucleus</keyword>
<evidence type="ECO:0000256" key="4">
    <source>
        <dbReference type="ARBA" id="ARBA00022771"/>
    </source>
</evidence>
<feature type="domain" description="C2H2-type" evidence="9">
    <location>
        <begin position="186"/>
        <end position="209"/>
    </location>
</feature>
<reference evidence="10 11" key="1">
    <citation type="submission" date="2024-08" db="EMBL/GenBank/DDBJ databases">
        <authorList>
            <person name="Cucini C."/>
            <person name="Frati F."/>
        </authorList>
    </citation>
    <scope>NUCLEOTIDE SEQUENCE [LARGE SCALE GENOMIC DNA]</scope>
</reference>
<feature type="compositionally biased region" description="Polar residues" evidence="8">
    <location>
        <begin position="8"/>
        <end position="23"/>
    </location>
</feature>
<dbReference type="PANTHER" id="PTHR24406">
    <property type="entry name" value="TRANSCRIPTIONAL REPRESSOR CTCFL-RELATED"/>
    <property type="match status" value="1"/>
</dbReference>
<name>A0ABP1QB85_9HEXA</name>
<evidence type="ECO:0000256" key="7">
    <source>
        <dbReference type="PROSITE-ProRule" id="PRU00042"/>
    </source>
</evidence>
<dbReference type="InterPro" id="IPR036236">
    <property type="entry name" value="Znf_C2H2_sf"/>
</dbReference>
<protein>
    <recommendedName>
        <fullName evidence="9">C2H2-type domain-containing protein</fullName>
    </recommendedName>
</protein>
<evidence type="ECO:0000256" key="3">
    <source>
        <dbReference type="ARBA" id="ARBA00022737"/>
    </source>
</evidence>
<evidence type="ECO:0000256" key="2">
    <source>
        <dbReference type="ARBA" id="ARBA00022723"/>
    </source>
</evidence>
<evidence type="ECO:0000256" key="6">
    <source>
        <dbReference type="ARBA" id="ARBA00023242"/>
    </source>
</evidence>
<organism evidence="10 11">
    <name type="scientific">Orchesella dallaii</name>
    <dbReference type="NCBI Taxonomy" id="48710"/>
    <lineage>
        <taxon>Eukaryota</taxon>
        <taxon>Metazoa</taxon>
        <taxon>Ecdysozoa</taxon>
        <taxon>Arthropoda</taxon>
        <taxon>Hexapoda</taxon>
        <taxon>Collembola</taxon>
        <taxon>Entomobryomorpha</taxon>
        <taxon>Entomobryoidea</taxon>
        <taxon>Orchesellidae</taxon>
        <taxon>Orchesellinae</taxon>
        <taxon>Orchesella</taxon>
    </lineage>
</organism>
<dbReference type="SMART" id="SM00355">
    <property type="entry name" value="ZnF_C2H2"/>
    <property type="match status" value="3"/>
</dbReference>
<accession>A0ABP1QB85</accession>
<comment type="caution">
    <text evidence="10">The sequence shown here is derived from an EMBL/GenBank/DDBJ whole genome shotgun (WGS) entry which is preliminary data.</text>
</comment>
<keyword evidence="4 7" id="KW-0863">Zinc-finger</keyword>
<keyword evidence="11" id="KW-1185">Reference proteome</keyword>
<keyword evidence="5" id="KW-0862">Zinc</keyword>
<feature type="compositionally biased region" description="Polar residues" evidence="8">
    <location>
        <begin position="138"/>
        <end position="154"/>
    </location>
</feature>
<evidence type="ECO:0000313" key="11">
    <source>
        <dbReference type="Proteomes" id="UP001642540"/>
    </source>
</evidence>
<dbReference type="InterPro" id="IPR013087">
    <property type="entry name" value="Znf_C2H2_type"/>
</dbReference>
<proteinExistence type="predicted"/>
<sequence>MAEMASNAEINSLDSISTSTASETAGPVSLDVPCDKKDEDEGWTGWTFTIRDPKDWVNLKDPNFYKQKQIIPAAATAQKDETENEPSEMAVMMKEIATKMNTLVEVMVIQQKQEGQSNVNAHSIFKKDPANRKPEDSTLPQSRSAPGDRSTQQPQPYPLQCSVCNKQCKTFLGLKAHERMHRERTLMCDRCPKMFKSQDTLNRHFANKHFVAAYSRFICESCFKRFGTYQSLLMHTRLRQECRRLVGMPNRECSSCTNSSCPCCLQRSSLTRTNLNSATSVNDGVVAIQTADADATVLWSCGDELNRIIINSL</sequence>
<dbReference type="SUPFAM" id="SSF57667">
    <property type="entry name" value="beta-beta-alpha zinc fingers"/>
    <property type="match status" value="1"/>
</dbReference>
<dbReference type="PROSITE" id="PS00028">
    <property type="entry name" value="ZINC_FINGER_C2H2_1"/>
    <property type="match status" value="2"/>
</dbReference>
<evidence type="ECO:0000256" key="1">
    <source>
        <dbReference type="ARBA" id="ARBA00004123"/>
    </source>
</evidence>
<feature type="domain" description="C2H2-type" evidence="9">
    <location>
        <begin position="217"/>
        <end position="244"/>
    </location>
</feature>
<dbReference type="PROSITE" id="PS50157">
    <property type="entry name" value="ZINC_FINGER_C2H2_2"/>
    <property type="match status" value="2"/>
</dbReference>
<evidence type="ECO:0000259" key="9">
    <source>
        <dbReference type="PROSITE" id="PS50157"/>
    </source>
</evidence>
<keyword evidence="2" id="KW-0479">Metal-binding</keyword>
<evidence type="ECO:0000256" key="8">
    <source>
        <dbReference type="SAM" id="MobiDB-lite"/>
    </source>
</evidence>
<feature type="compositionally biased region" description="Basic and acidic residues" evidence="8">
    <location>
        <begin position="125"/>
        <end position="136"/>
    </location>
</feature>